<organism evidence="2 3">
    <name type="scientific">Propioniciclava soli</name>
    <dbReference type="NCBI Taxonomy" id="2775081"/>
    <lineage>
        <taxon>Bacteria</taxon>
        <taxon>Bacillati</taxon>
        <taxon>Actinomycetota</taxon>
        <taxon>Actinomycetes</taxon>
        <taxon>Propionibacteriales</taxon>
        <taxon>Propionibacteriaceae</taxon>
        <taxon>Propioniciclava</taxon>
    </lineage>
</organism>
<evidence type="ECO:0008006" key="4">
    <source>
        <dbReference type="Google" id="ProtNLM"/>
    </source>
</evidence>
<accession>A0ABZ3C406</accession>
<evidence type="ECO:0000256" key="1">
    <source>
        <dbReference type="SAM" id="MobiDB-lite"/>
    </source>
</evidence>
<feature type="compositionally biased region" description="Polar residues" evidence="1">
    <location>
        <begin position="176"/>
        <end position="194"/>
    </location>
</feature>
<feature type="region of interest" description="Disordered" evidence="1">
    <location>
        <begin position="176"/>
        <end position="205"/>
    </location>
</feature>
<feature type="compositionally biased region" description="Acidic residues" evidence="1">
    <location>
        <begin position="101"/>
        <end position="111"/>
    </location>
</feature>
<name>A0ABZ3C406_9ACTN</name>
<feature type="compositionally biased region" description="Polar residues" evidence="1">
    <location>
        <begin position="136"/>
        <end position="145"/>
    </location>
</feature>
<sequence>MASKDDIRRIAEENDLSEAAVAELDRALGRGNRRQAQFSHPDLGGSGQWMAGGMTQVGDMFNNELKAKVDAACSALSSLGTGKNSDTDNGAEAHPDQHDDEHDDQNDDEKEGTEMDMNMDMDMGGSDWWPEDLGSPASSGGQNDSGYAVFPDKKRLAVKSGDDVKVYDTADHDITGVSQQQGSIEDTTFSTSGGDTVRAGDLDEV</sequence>
<feature type="compositionally biased region" description="Polar residues" evidence="1">
    <location>
        <begin position="77"/>
        <end position="88"/>
    </location>
</feature>
<proteinExistence type="predicted"/>
<dbReference type="Proteomes" id="UP001434337">
    <property type="component" value="Chromosome"/>
</dbReference>
<evidence type="ECO:0000313" key="3">
    <source>
        <dbReference type="Proteomes" id="UP001434337"/>
    </source>
</evidence>
<reference evidence="2 3" key="1">
    <citation type="journal article" date="2023" name="Environ Microbiome">
        <title>A coral-associated actinobacterium mitigates coral bleaching under heat stress.</title>
        <authorList>
            <person name="Li J."/>
            <person name="Zou Y."/>
            <person name="Li Q."/>
            <person name="Zhang J."/>
            <person name="Bourne D.G."/>
            <person name="Lyu Y."/>
            <person name="Liu C."/>
            <person name="Zhang S."/>
        </authorList>
    </citation>
    <scope>NUCLEOTIDE SEQUENCE [LARGE SCALE GENOMIC DNA]</scope>
    <source>
        <strain evidence="2 3">SCSIO 13291</strain>
    </source>
</reference>
<evidence type="ECO:0000313" key="2">
    <source>
        <dbReference type="EMBL" id="WZW97261.1"/>
    </source>
</evidence>
<protein>
    <recommendedName>
        <fullName evidence="4">SHOCT domain-containing protein</fullName>
    </recommendedName>
</protein>
<feature type="region of interest" description="Disordered" evidence="1">
    <location>
        <begin position="77"/>
        <end position="149"/>
    </location>
</feature>
<dbReference type="RefSeq" id="WP_342371734.1">
    <property type="nucleotide sequence ID" value="NZ_CP115965.1"/>
</dbReference>
<gene>
    <name evidence="2" type="ORF">PCC79_10055</name>
</gene>
<feature type="compositionally biased region" description="Basic and acidic residues" evidence="1">
    <location>
        <begin position="91"/>
        <end position="100"/>
    </location>
</feature>
<feature type="region of interest" description="Disordered" evidence="1">
    <location>
        <begin position="31"/>
        <end position="51"/>
    </location>
</feature>
<dbReference type="EMBL" id="CP115965">
    <property type="protein sequence ID" value="WZW97261.1"/>
    <property type="molecule type" value="Genomic_DNA"/>
</dbReference>
<keyword evidence="3" id="KW-1185">Reference proteome</keyword>